<sequence length="217" mass="24279">MDPNNHPLHYAHLKTAVETLITAVHSFQQKNPDKEIRIAIIGGLAVRHYIGATRETMDADVLITGVDTTECIKRSLQSQVIFPCAGDEIQVAVRGTFKKVDLIPERVLRPFPTTPTEFVPTSAVPIQSLVQPGHIPYLDEVELLLTKILSCLARSCPRKRRVDARDIDDLARHLTPTGTMTVTLTPIQTQVMVSGLPEFVQYSAFSLLWWRQTFSLP</sequence>
<dbReference type="Proteomes" id="UP000234275">
    <property type="component" value="Unassembled WGS sequence"/>
</dbReference>
<reference evidence="1 2" key="1">
    <citation type="submission" date="2016-12" db="EMBL/GenBank/DDBJ databases">
        <title>The genomes of Aspergillus section Nigri reveals drivers in fungal speciation.</title>
        <authorList>
            <consortium name="DOE Joint Genome Institute"/>
            <person name="Vesth T.C."/>
            <person name="Nybo J."/>
            <person name="Theobald S."/>
            <person name="Brandl J."/>
            <person name="Frisvad J.C."/>
            <person name="Nielsen K.F."/>
            <person name="Lyhne E.K."/>
            <person name="Kogle M.E."/>
            <person name="Kuo A."/>
            <person name="Riley R."/>
            <person name="Clum A."/>
            <person name="Nolan M."/>
            <person name="Lipzen A."/>
            <person name="Salamov A."/>
            <person name="Henrissat B."/>
            <person name="Wiebenga A."/>
            <person name="De Vries R.P."/>
            <person name="Grigoriev I.V."/>
            <person name="Mortensen U.H."/>
            <person name="Andersen M.R."/>
            <person name="Baker S.E."/>
        </authorList>
    </citation>
    <scope>NUCLEOTIDE SEQUENCE [LARGE SCALE GENOMIC DNA]</scope>
    <source>
        <strain evidence="1 2">IBT 23096</strain>
    </source>
</reference>
<dbReference type="RefSeq" id="XP_024707397.1">
    <property type="nucleotide sequence ID" value="XM_024852082.1"/>
</dbReference>
<dbReference type="OrthoDB" id="5421247at2759"/>
<comment type="caution">
    <text evidence="1">The sequence shown here is derived from an EMBL/GenBank/DDBJ whole genome shotgun (WGS) entry which is preliminary data.</text>
</comment>
<gene>
    <name evidence="1" type="ORF">P170DRAFT_462142</name>
</gene>
<dbReference type="EMBL" id="MSFO01000002">
    <property type="protein sequence ID" value="PLB52095.1"/>
    <property type="molecule type" value="Genomic_DNA"/>
</dbReference>
<name>A0A2I2GGT7_9EURO</name>
<evidence type="ECO:0008006" key="3">
    <source>
        <dbReference type="Google" id="ProtNLM"/>
    </source>
</evidence>
<protein>
    <recommendedName>
        <fullName evidence="3">Poly A polymerase head domain-containing protein</fullName>
    </recommendedName>
</protein>
<dbReference type="STRING" id="1392250.A0A2I2GGT7"/>
<evidence type="ECO:0000313" key="2">
    <source>
        <dbReference type="Proteomes" id="UP000234275"/>
    </source>
</evidence>
<organism evidence="1 2">
    <name type="scientific">Aspergillus steynii IBT 23096</name>
    <dbReference type="NCBI Taxonomy" id="1392250"/>
    <lineage>
        <taxon>Eukaryota</taxon>
        <taxon>Fungi</taxon>
        <taxon>Dikarya</taxon>
        <taxon>Ascomycota</taxon>
        <taxon>Pezizomycotina</taxon>
        <taxon>Eurotiomycetes</taxon>
        <taxon>Eurotiomycetidae</taxon>
        <taxon>Eurotiales</taxon>
        <taxon>Aspergillaceae</taxon>
        <taxon>Aspergillus</taxon>
        <taxon>Aspergillus subgen. Circumdati</taxon>
    </lineage>
</organism>
<dbReference type="VEuPathDB" id="FungiDB:P170DRAFT_462142"/>
<proteinExistence type="predicted"/>
<keyword evidence="2" id="KW-1185">Reference proteome</keyword>
<dbReference type="AlphaFoldDB" id="A0A2I2GGT7"/>
<accession>A0A2I2GGT7</accession>
<evidence type="ECO:0000313" key="1">
    <source>
        <dbReference type="EMBL" id="PLB52095.1"/>
    </source>
</evidence>
<dbReference type="GeneID" id="36559780"/>